<evidence type="ECO:0000313" key="2">
    <source>
        <dbReference type="EMBL" id="RFN42155.1"/>
    </source>
</evidence>
<gene>
    <name evidence="2" type="ORF">FIE12Z_12869</name>
</gene>
<evidence type="ECO:0000313" key="3">
    <source>
        <dbReference type="Proteomes" id="UP000265631"/>
    </source>
</evidence>
<organism evidence="2 3">
    <name type="scientific">Fusarium flagelliforme</name>
    <dbReference type="NCBI Taxonomy" id="2675880"/>
    <lineage>
        <taxon>Eukaryota</taxon>
        <taxon>Fungi</taxon>
        <taxon>Dikarya</taxon>
        <taxon>Ascomycota</taxon>
        <taxon>Pezizomycotina</taxon>
        <taxon>Sordariomycetes</taxon>
        <taxon>Hypocreomycetidae</taxon>
        <taxon>Hypocreales</taxon>
        <taxon>Nectriaceae</taxon>
        <taxon>Fusarium</taxon>
        <taxon>Fusarium incarnatum-equiseti species complex</taxon>
    </lineage>
</organism>
<reference evidence="2 3" key="1">
    <citation type="journal article" date="2018" name="PLoS Pathog.">
        <title>Evolution of structural diversity of trichothecenes, a family of toxins produced by plant pathogenic and entomopathogenic fungi.</title>
        <authorList>
            <person name="Proctor R.H."/>
            <person name="McCormick S.P."/>
            <person name="Kim H.S."/>
            <person name="Cardoza R.E."/>
            <person name="Stanley A.M."/>
            <person name="Lindo L."/>
            <person name="Kelly A."/>
            <person name="Brown D.W."/>
            <person name="Lee T."/>
            <person name="Vaughan M.M."/>
            <person name="Alexander N.J."/>
            <person name="Busman M."/>
            <person name="Gutierrez S."/>
        </authorList>
    </citation>
    <scope>NUCLEOTIDE SEQUENCE [LARGE SCALE GENOMIC DNA]</scope>
    <source>
        <strain evidence="2 3">NRRL 13405</strain>
    </source>
</reference>
<feature type="compositionally biased region" description="Polar residues" evidence="1">
    <location>
        <begin position="42"/>
        <end position="51"/>
    </location>
</feature>
<proteinExistence type="predicted"/>
<feature type="region of interest" description="Disordered" evidence="1">
    <location>
        <begin position="42"/>
        <end position="63"/>
    </location>
</feature>
<dbReference type="AlphaFoldDB" id="A0A395M4V6"/>
<dbReference type="EMBL" id="PXXK01000766">
    <property type="protein sequence ID" value="RFN42155.1"/>
    <property type="molecule type" value="Genomic_DNA"/>
</dbReference>
<name>A0A395M4V6_9HYPO</name>
<sequence length="268" mass="28800">MASSDAGEYDRSKLQFESAHVLQATLGGWPMDNDKLLVSATEVSRQTTPPTKNGHAPPPTKSRKGSLLAIWIGLWAFQPTSTHSKGKTAAVLLPEGSLIVATPLSHDWDVSSAPPETSLFSPPLGLPFSISPIRLRVGDTLYIFLCDCSIARKCICSSRTRSGDNTEGKGGAKDSHPEQQSRSYRNGRGGPVHRGSAHTGPSAFDRSALRVHSHSNSNSNKPNMLLDQSAPAVEPTIQEPTSEQLMEGGYYAEGGPARYISPLWIKAQ</sequence>
<protein>
    <submittedName>
        <fullName evidence="2">Meiosis protein mei2</fullName>
    </submittedName>
</protein>
<dbReference type="Proteomes" id="UP000265631">
    <property type="component" value="Unassembled WGS sequence"/>
</dbReference>
<feature type="region of interest" description="Disordered" evidence="1">
    <location>
        <begin position="159"/>
        <end position="203"/>
    </location>
</feature>
<keyword evidence="3" id="KW-1185">Reference proteome</keyword>
<comment type="caution">
    <text evidence="2">The sequence shown here is derived from an EMBL/GenBank/DDBJ whole genome shotgun (WGS) entry which is preliminary data.</text>
</comment>
<evidence type="ECO:0000256" key="1">
    <source>
        <dbReference type="SAM" id="MobiDB-lite"/>
    </source>
</evidence>
<accession>A0A395M4V6</accession>
<feature type="compositionally biased region" description="Basic and acidic residues" evidence="1">
    <location>
        <begin position="161"/>
        <end position="179"/>
    </location>
</feature>